<keyword evidence="1" id="KW-0472">Membrane</keyword>
<organism evidence="2 3">
    <name type="scientific">Leucocoprinus birnbaumii</name>
    <dbReference type="NCBI Taxonomy" id="56174"/>
    <lineage>
        <taxon>Eukaryota</taxon>
        <taxon>Fungi</taxon>
        <taxon>Dikarya</taxon>
        <taxon>Basidiomycota</taxon>
        <taxon>Agaricomycotina</taxon>
        <taxon>Agaricomycetes</taxon>
        <taxon>Agaricomycetidae</taxon>
        <taxon>Agaricales</taxon>
        <taxon>Agaricineae</taxon>
        <taxon>Agaricaceae</taxon>
        <taxon>Leucocoprinus</taxon>
    </lineage>
</organism>
<dbReference type="Proteomes" id="UP001213000">
    <property type="component" value="Unassembled WGS sequence"/>
</dbReference>
<name>A0AAD5YUN3_9AGAR</name>
<evidence type="ECO:0000313" key="2">
    <source>
        <dbReference type="EMBL" id="KAJ3568918.1"/>
    </source>
</evidence>
<proteinExistence type="predicted"/>
<dbReference type="EMBL" id="JANIEX010000317">
    <property type="protein sequence ID" value="KAJ3568918.1"/>
    <property type="molecule type" value="Genomic_DNA"/>
</dbReference>
<keyword evidence="1" id="KW-0812">Transmembrane</keyword>
<keyword evidence="1" id="KW-1133">Transmembrane helix</keyword>
<gene>
    <name evidence="2" type="ORF">NP233_g5397</name>
</gene>
<sequence length="100" mass="11106">MVTAVGKLEGSNQYFSIITMLIASFALEFIWMTINIATGFSNDIQTVSVNMASGDLAPSIQIIAYLLIVYRVSTGRAWKQDTEEKLTSLQWNQDASELHS</sequence>
<feature type="transmembrane region" description="Helical" evidence="1">
    <location>
        <begin position="14"/>
        <end position="36"/>
    </location>
</feature>
<reference evidence="2" key="1">
    <citation type="submission" date="2022-07" db="EMBL/GenBank/DDBJ databases">
        <title>Genome Sequence of Leucocoprinus birnbaumii.</title>
        <authorList>
            <person name="Buettner E."/>
        </authorList>
    </citation>
    <scope>NUCLEOTIDE SEQUENCE</scope>
    <source>
        <strain evidence="2">VT141</strain>
    </source>
</reference>
<comment type="caution">
    <text evidence="2">The sequence shown here is derived from an EMBL/GenBank/DDBJ whole genome shotgun (WGS) entry which is preliminary data.</text>
</comment>
<dbReference type="AlphaFoldDB" id="A0AAD5YUN3"/>
<accession>A0AAD5YUN3</accession>
<keyword evidence="3" id="KW-1185">Reference proteome</keyword>
<protein>
    <submittedName>
        <fullName evidence="2">Uncharacterized protein</fullName>
    </submittedName>
</protein>
<evidence type="ECO:0000256" key="1">
    <source>
        <dbReference type="SAM" id="Phobius"/>
    </source>
</evidence>
<feature type="transmembrane region" description="Helical" evidence="1">
    <location>
        <begin position="56"/>
        <end position="73"/>
    </location>
</feature>
<evidence type="ECO:0000313" key="3">
    <source>
        <dbReference type="Proteomes" id="UP001213000"/>
    </source>
</evidence>